<evidence type="ECO:0000256" key="1">
    <source>
        <dbReference type="ARBA" id="ARBA00000829"/>
    </source>
</evidence>
<keyword evidence="20" id="KW-1185">Reference proteome</keyword>
<comment type="subunit">
    <text evidence="4">Homodimer.</text>
</comment>
<keyword evidence="6" id="KW-0964">Secreted</keyword>
<evidence type="ECO:0000259" key="16">
    <source>
        <dbReference type="Pfam" id="PF17753"/>
    </source>
</evidence>
<dbReference type="HOGENOM" id="CLU_005015_1_1_1"/>
<feature type="domain" description="Glycoside hydrolase family 2 immunoglobulin-like beta-sandwich" evidence="15">
    <location>
        <begin position="310"/>
        <end position="415"/>
    </location>
</feature>
<keyword evidence="9" id="KW-0119">Carbohydrate metabolism</keyword>
<dbReference type="Gene3D" id="2.60.120.260">
    <property type="entry name" value="Galactose-binding domain-like"/>
    <property type="match status" value="1"/>
</dbReference>
<dbReference type="FunFam" id="3.20.20.80:FF:000050">
    <property type="entry name" value="Beta-mannosidase B"/>
    <property type="match status" value="1"/>
</dbReference>
<accession>A0A0B4FCT5</accession>
<dbReference type="InterPro" id="IPR054593">
    <property type="entry name" value="Beta-mannosidase-like_N2"/>
</dbReference>
<dbReference type="PANTHER" id="PTHR43730">
    <property type="entry name" value="BETA-MANNOSIDASE"/>
    <property type="match status" value="1"/>
</dbReference>
<evidence type="ECO:0000313" key="20">
    <source>
        <dbReference type="Proteomes" id="UP000031186"/>
    </source>
</evidence>
<dbReference type="SUPFAM" id="SSF49303">
    <property type="entry name" value="beta-Galactosidase/glucuronidase domain"/>
    <property type="match status" value="2"/>
</dbReference>
<evidence type="ECO:0000256" key="3">
    <source>
        <dbReference type="ARBA" id="ARBA00004740"/>
    </source>
</evidence>
<comment type="subcellular location">
    <subcellularLocation>
        <location evidence="2">Secreted</location>
    </subcellularLocation>
</comment>
<dbReference type="GO" id="GO:0006516">
    <property type="term" value="P:glycoprotein catabolic process"/>
    <property type="evidence" value="ECO:0007669"/>
    <property type="project" value="TreeGrafter"/>
</dbReference>
<feature type="domain" description="Beta-mannosidase-like galactose-binding" evidence="18">
    <location>
        <begin position="158"/>
        <end position="300"/>
    </location>
</feature>
<dbReference type="InterPro" id="IPR050887">
    <property type="entry name" value="Beta-mannosidase_GH2"/>
</dbReference>
<dbReference type="SUPFAM" id="SSF49785">
    <property type="entry name" value="Galactose-binding domain-like"/>
    <property type="match status" value="1"/>
</dbReference>
<dbReference type="Pfam" id="PF00703">
    <property type="entry name" value="Glyco_hydro_2"/>
    <property type="match status" value="1"/>
</dbReference>
<comment type="caution">
    <text evidence="19">The sequence shown here is derived from an EMBL/GenBank/DDBJ whole genome shotgun (WGS) entry which is preliminary data.</text>
</comment>
<keyword evidence="8" id="KW-0325">Glycoprotein</keyword>
<dbReference type="EMBL" id="AZNF01000003">
    <property type="protein sequence ID" value="KID68303.1"/>
    <property type="molecule type" value="Genomic_DNA"/>
</dbReference>
<dbReference type="InterPro" id="IPR006102">
    <property type="entry name" value="Ig-like_GH2"/>
</dbReference>
<reference evidence="19 20" key="1">
    <citation type="journal article" date="2014" name="Proc. Natl. Acad. Sci. U.S.A.">
        <title>Trajectory and genomic determinants of fungal-pathogen speciation and host adaptation.</title>
        <authorList>
            <person name="Hu X."/>
            <person name="Xiao G."/>
            <person name="Zheng P."/>
            <person name="Shang Y."/>
            <person name="Su Y."/>
            <person name="Zhang X."/>
            <person name="Liu X."/>
            <person name="Zhan S."/>
            <person name="St Leger R.J."/>
            <person name="Wang C."/>
        </authorList>
    </citation>
    <scope>NUCLEOTIDE SEQUENCE [LARGE SCALE GENOMIC DNA]</scope>
    <source>
        <strain evidence="19 20">ARSEF 549</strain>
    </source>
</reference>
<evidence type="ECO:0000256" key="7">
    <source>
        <dbReference type="ARBA" id="ARBA00022801"/>
    </source>
</evidence>
<dbReference type="InterPro" id="IPR017853">
    <property type="entry name" value="GH"/>
</dbReference>
<comment type="catalytic activity">
    <reaction evidence="1">
        <text>Hydrolysis of terminal, non-reducing beta-D-mannose residues in beta-D-mannosides.</text>
        <dbReference type="EC" id="3.2.1.25"/>
    </reaction>
</comment>
<protein>
    <recommendedName>
        <fullName evidence="13">Beta-mannosidase B</fullName>
        <ecNumber evidence="5">3.2.1.25</ecNumber>
    </recommendedName>
    <alternativeName>
        <fullName evidence="14">Mannanase B</fullName>
    </alternativeName>
</protein>
<dbReference type="SUPFAM" id="SSF51445">
    <property type="entry name" value="(Trans)glycosidases"/>
    <property type="match status" value="1"/>
</dbReference>
<evidence type="ECO:0000256" key="8">
    <source>
        <dbReference type="ARBA" id="ARBA00023180"/>
    </source>
</evidence>
<dbReference type="GO" id="GO:0004567">
    <property type="term" value="F:beta-mannosidase activity"/>
    <property type="evidence" value="ECO:0007669"/>
    <property type="project" value="UniProtKB-EC"/>
</dbReference>
<dbReference type="OrthoDB" id="2866996at2759"/>
<gene>
    <name evidence="19" type="ORF">MAN_03159</name>
</gene>
<evidence type="ECO:0000256" key="11">
    <source>
        <dbReference type="ARBA" id="ARBA00023326"/>
    </source>
</evidence>
<organism evidence="19 20">
    <name type="scientific">Metarhizium anisopliae (strain ARSEF 549)</name>
    <dbReference type="NCBI Taxonomy" id="3151832"/>
    <lineage>
        <taxon>Eukaryota</taxon>
        <taxon>Fungi</taxon>
        <taxon>Dikarya</taxon>
        <taxon>Ascomycota</taxon>
        <taxon>Pezizomycotina</taxon>
        <taxon>Sordariomycetes</taxon>
        <taxon>Hypocreomycetidae</taxon>
        <taxon>Hypocreales</taxon>
        <taxon>Clavicipitaceae</taxon>
        <taxon>Metarhizium</taxon>
    </lineage>
</organism>
<keyword evidence="11" id="KW-0624">Polysaccharide degradation</keyword>
<dbReference type="AlphaFoldDB" id="A0A0B4FCT5"/>
<feature type="non-terminal residue" evidence="19">
    <location>
        <position position="1"/>
    </location>
</feature>
<dbReference type="InterPro" id="IPR041447">
    <property type="entry name" value="Mannosidase_ig"/>
</dbReference>
<evidence type="ECO:0000256" key="10">
    <source>
        <dbReference type="ARBA" id="ARBA00023295"/>
    </source>
</evidence>
<evidence type="ECO:0000259" key="18">
    <source>
        <dbReference type="Pfam" id="PF22666"/>
    </source>
</evidence>
<evidence type="ECO:0000256" key="13">
    <source>
        <dbReference type="ARBA" id="ARBA00041069"/>
    </source>
</evidence>
<comment type="similarity">
    <text evidence="12">Belongs to the glycosyl hydrolase 2 family. Beta-mannosidase B subfamily.</text>
</comment>
<dbReference type="InterPro" id="IPR041625">
    <property type="entry name" value="Beta-mannosidase_Ig"/>
</dbReference>
<evidence type="ECO:0000256" key="5">
    <source>
        <dbReference type="ARBA" id="ARBA00012754"/>
    </source>
</evidence>
<evidence type="ECO:0000256" key="9">
    <source>
        <dbReference type="ARBA" id="ARBA00023277"/>
    </source>
</evidence>
<evidence type="ECO:0000259" key="17">
    <source>
        <dbReference type="Pfam" id="PF17786"/>
    </source>
</evidence>
<evidence type="ECO:0000313" key="19">
    <source>
        <dbReference type="EMBL" id="KID68303.1"/>
    </source>
</evidence>
<dbReference type="Gene3D" id="2.60.40.10">
    <property type="entry name" value="Immunoglobulins"/>
    <property type="match status" value="2"/>
</dbReference>
<keyword evidence="7" id="KW-0378">Hydrolase</keyword>
<dbReference type="GO" id="GO:0005576">
    <property type="term" value="C:extracellular region"/>
    <property type="evidence" value="ECO:0007669"/>
    <property type="project" value="UniProtKB-SubCell"/>
</dbReference>
<evidence type="ECO:0000256" key="12">
    <source>
        <dbReference type="ARBA" id="ARBA00038429"/>
    </source>
</evidence>
<dbReference type="Proteomes" id="UP000031186">
    <property type="component" value="Unassembled WGS sequence"/>
</dbReference>
<dbReference type="InterPro" id="IPR008979">
    <property type="entry name" value="Galactose-bd-like_sf"/>
</dbReference>
<keyword evidence="10" id="KW-0326">Glycosidase</keyword>
<evidence type="ECO:0000256" key="2">
    <source>
        <dbReference type="ARBA" id="ARBA00004613"/>
    </source>
</evidence>
<feature type="domain" description="Beta-mannosidase Ig-fold" evidence="16">
    <location>
        <begin position="926"/>
        <end position="975"/>
    </location>
</feature>
<evidence type="ECO:0000259" key="15">
    <source>
        <dbReference type="Pfam" id="PF00703"/>
    </source>
</evidence>
<dbReference type="Gene3D" id="3.20.20.80">
    <property type="entry name" value="Glycosidases"/>
    <property type="match status" value="1"/>
</dbReference>
<dbReference type="Pfam" id="PF22666">
    <property type="entry name" value="Glyco_hydro_2_N2"/>
    <property type="match status" value="1"/>
</dbReference>
<feature type="domain" description="Mannosidase Ig/CBM-like" evidence="17">
    <location>
        <begin position="811"/>
        <end position="911"/>
    </location>
</feature>
<dbReference type="InterPro" id="IPR036156">
    <property type="entry name" value="Beta-gal/glucu_dom_sf"/>
</dbReference>
<comment type="pathway">
    <text evidence="3">Glycan metabolism; N-glycan degradation.</text>
</comment>
<dbReference type="Pfam" id="PF17786">
    <property type="entry name" value="Mannosidase_ig"/>
    <property type="match status" value="1"/>
</dbReference>
<evidence type="ECO:0000256" key="14">
    <source>
        <dbReference type="ARBA" id="ARBA00041614"/>
    </source>
</evidence>
<evidence type="ECO:0000256" key="6">
    <source>
        <dbReference type="ARBA" id="ARBA00022525"/>
    </source>
</evidence>
<dbReference type="GO" id="GO:0000272">
    <property type="term" value="P:polysaccharide catabolic process"/>
    <property type="evidence" value="ECO:0007669"/>
    <property type="project" value="UniProtKB-KW"/>
</dbReference>
<dbReference type="Pfam" id="PF17753">
    <property type="entry name" value="Ig_mannosidase"/>
    <property type="match status" value="1"/>
</dbReference>
<dbReference type="PANTHER" id="PTHR43730:SF1">
    <property type="entry name" value="BETA-MANNOSIDASE"/>
    <property type="match status" value="1"/>
</dbReference>
<sequence>MSPEATFEPRRRHLRARIICQGIEYHNQSSMETHAAIPGLEPELSLPNPCWYIHRQLRKPSTVRSVAPSIVLLQVARQSPLVTDLIAHPPRHPPTPNAMFSPHAVGNIHPRIKSADVDYGKRRPAMWGTVTLPWGTWRLRETIGFRPLRFTTITPWGIPDPFVDMNERAVQWIGEKVWQYRVSFPAPKASSASAVTDLVFEGLDTFATVLLNGREILKTDNMFVSYRVNINEHIKPDGNNILEIVFDSALIRGREIVKEHSHEHSFLVRQTEAGRVAVRKAQYNWGWDWGPIIMTAGPWKPIYLEQYTARVDDVWAQNELDSDLEAVTGTIYTNVVGDFHPDDRIAISLTLEGRKVLEELAPVPRNGKYAVPFKIANPQLWYPRSYGKQTRYKLQASIVRSGAELHSTSKLIGFRRAELIQEPDAHGKSFYFRINNVDVFGGGSCWIPADSYLSQISPARYHDWIKLMAEGNQVMVRVWGGGIYEDDAFLDACDEFGVLIWHDFQFACASYPTYPSYMKTLEMEVRQQLRRLRCHPAVVAWAGNNEDYQVQERYRLDYDFENKDPESWLKSTFPARYIYEHFLPELVKQEDPFMIYHPASPWGDGKPTADPTVGDIHQWNLWHGAVNKYQEVSLLGGRFVSEFGMEAYPHLSTVRRMTTHSSQLYPGSMTIDFHNKGIFNERRMTTYVSENFRLKYDLPSYIHLTQVVQAEAMRAAYKTWRRDWGTSGDRKCGGVLVWQLNDCWPTMSWAVVDYYLVKKPAYYAISRALRPLDVGVSRTYHDWTQTGYYIDENSTLCTGQVDQTLPARESTFDVWIASSRVQAVNAKVTVRFISIRSGRDVSESITASVSASANATTTVFSSKPLKPSIPHHDDYTIPFDVTQYDPYVVYTTLSVDGAVVGTDAAWPDPIKFLDLSNRGISFAISENRVTVSSDRPVKGFVFEEVQGMKLSDNGFDIMPGEQHVVTVEGPVSADKLRWTHIDADDASMEINTRR</sequence>
<name>A0A0B4FCT5_METAF</name>
<dbReference type="EC" id="3.2.1.25" evidence="5"/>
<evidence type="ECO:0000256" key="4">
    <source>
        <dbReference type="ARBA" id="ARBA00011738"/>
    </source>
</evidence>
<dbReference type="InterPro" id="IPR013783">
    <property type="entry name" value="Ig-like_fold"/>
</dbReference>
<proteinExistence type="inferred from homology"/>
<dbReference type="VEuPathDB" id="FungiDB:MAN_03159"/>